<name>A0AAE0GXU8_9CHLO</name>
<reference evidence="3 4" key="1">
    <citation type="journal article" date="2015" name="Genome Biol. Evol.">
        <title>Comparative Genomics of a Bacterivorous Green Alga Reveals Evolutionary Causalities and Consequences of Phago-Mixotrophic Mode of Nutrition.</title>
        <authorList>
            <person name="Burns J.A."/>
            <person name="Paasch A."/>
            <person name="Narechania A."/>
            <person name="Kim E."/>
        </authorList>
    </citation>
    <scope>NUCLEOTIDE SEQUENCE [LARGE SCALE GENOMIC DNA]</scope>
    <source>
        <strain evidence="3 4">PLY_AMNH</strain>
    </source>
</reference>
<keyword evidence="2" id="KW-0732">Signal</keyword>
<comment type="caution">
    <text evidence="3">The sequence shown here is derived from an EMBL/GenBank/DDBJ whole genome shotgun (WGS) entry which is preliminary data.</text>
</comment>
<evidence type="ECO:0000313" key="3">
    <source>
        <dbReference type="EMBL" id="KAK3286375.1"/>
    </source>
</evidence>
<sequence length="105" mass="12510">MYTTMAYMWLVCLWAFLALSLFVFGTQNAMMGENEQDRVVQTWAMGMLWELFGIEACRILAFRMVLVTFVYHVEGTFHRMDSMACWYERRIEIFFREGHLEGDNP</sequence>
<protein>
    <submittedName>
        <fullName evidence="3">Uncharacterized protein</fullName>
    </submittedName>
</protein>
<dbReference type="EMBL" id="LGRX02001298">
    <property type="protein sequence ID" value="KAK3286375.1"/>
    <property type="molecule type" value="Genomic_DNA"/>
</dbReference>
<dbReference type="Proteomes" id="UP001190700">
    <property type="component" value="Unassembled WGS sequence"/>
</dbReference>
<gene>
    <name evidence="3" type="ORF">CYMTET_6069</name>
</gene>
<evidence type="ECO:0000256" key="1">
    <source>
        <dbReference type="SAM" id="Phobius"/>
    </source>
</evidence>
<organism evidence="3 4">
    <name type="scientific">Cymbomonas tetramitiformis</name>
    <dbReference type="NCBI Taxonomy" id="36881"/>
    <lineage>
        <taxon>Eukaryota</taxon>
        <taxon>Viridiplantae</taxon>
        <taxon>Chlorophyta</taxon>
        <taxon>Pyramimonadophyceae</taxon>
        <taxon>Pyramimonadales</taxon>
        <taxon>Pyramimonadaceae</taxon>
        <taxon>Cymbomonas</taxon>
    </lineage>
</organism>
<evidence type="ECO:0000313" key="4">
    <source>
        <dbReference type="Proteomes" id="UP001190700"/>
    </source>
</evidence>
<keyword evidence="4" id="KW-1185">Reference proteome</keyword>
<keyword evidence="1" id="KW-1133">Transmembrane helix</keyword>
<dbReference type="AlphaFoldDB" id="A0AAE0GXU8"/>
<feature type="chain" id="PRO_5041901775" evidence="2">
    <location>
        <begin position="26"/>
        <end position="105"/>
    </location>
</feature>
<accession>A0AAE0GXU8</accession>
<proteinExistence type="predicted"/>
<keyword evidence="1" id="KW-0812">Transmembrane</keyword>
<feature type="signal peptide" evidence="2">
    <location>
        <begin position="1"/>
        <end position="25"/>
    </location>
</feature>
<evidence type="ECO:0000256" key="2">
    <source>
        <dbReference type="SAM" id="SignalP"/>
    </source>
</evidence>
<feature type="transmembrane region" description="Helical" evidence="1">
    <location>
        <begin position="49"/>
        <end position="73"/>
    </location>
</feature>
<keyword evidence="1" id="KW-0472">Membrane</keyword>